<accession>A0A1V3SYK4</accession>
<comment type="caution">
    <text evidence="2">The sequence shown here is derived from an EMBL/GenBank/DDBJ whole genome shotgun (WGS) entry which is preliminary data.</text>
</comment>
<evidence type="ECO:0000313" key="2">
    <source>
        <dbReference type="EMBL" id="OOH74405.1"/>
    </source>
</evidence>
<protein>
    <submittedName>
        <fullName evidence="2">Uncharacterized protein</fullName>
    </submittedName>
</protein>
<evidence type="ECO:0000256" key="1">
    <source>
        <dbReference type="SAM" id="Phobius"/>
    </source>
</evidence>
<feature type="transmembrane region" description="Helical" evidence="1">
    <location>
        <begin position="6"/>
        <end position="24"/>
    </location>
</feature>
<proteinExistence type="predicted"/>
<dbReference type="AlphaFoldDB" id="A0A1V3SYK4"/>
<evidence type="ECO:0000313" key="3">
    <source>
        <dbReference type="Proteomes" id="UP000188586"/>
    </source>
</evidence>
<keyword evidence="1" id="KW-0812">Transmembrane</keyword>
<reference evidence="2 3" key="1">
    <citation type="submission" date="2016-11" db="EMBL/GenBank/DDBJ databases">
        <title>Comparative genomics of co-occurring bacteria in distinct bioleaching systems unravels niche-specific adaptation.</title>
        <authorList>
            <person name="Zhang X."/>
            <person name="Liu X."/>
            <person name="Yin H."/>
        </authorList>
    </citation>
    <scope>NUCLEOTIDE SEQUENCE [LARGE SCALE GENOMIC DNA]</scope>
    <source>
        <strain evidence="2 3">DX</strain>
    </source>
</reference>
<dbReference type="Proteomes" id="UP000188586">
    <property type="component" value="Unassembled WGS sequence"/>
</dbReference>
<gene>
    <name evidence="2" type="ORF">BOX24_02115</name>
</gene>
<organism evidence="2 3">
    <name type="scientific">Leptospirillum ferriphilum</name>
    <dbReference type="NCBI Taxonomy" id="178606"/>
    <lineage>
        <taxon>Bacteria</taxon>
        <taxon>Pseudomonadati</taxon>
        <taxon>Nitrospirota</taxon>
        <taxon>Nitrospiria</taxon>
        <taxon>Nitrospirales</taxon>
        <taxon>Nitrospiraceae</taxon>
        <taxon>Leptospirillum</taxon>
    </lineage>
</organism>
<keyword evidence="1" id="KW-1133">Transmembrane helix</keyword>
<sequence length="72" mass="8174">MFGGQANTGLFSLLGFVAVFLIRLQKGPPWSSHWYLTGKLIIRENLKTKYFLLLGDLDLDSLLCRFQVPEAD</sequence>
<name>A0A1V3SYK4_9BACT</name>
<keyword evidence="1" id="KW-0472">Membrane</keyword>
<dbReference type="EMBL" id="MPOJ01000004">
    <property type="protein sequence ID" value="OOH74405.1"/>
    <property type="molecule type" value="Genomic_DNA"/>
</dbReference>